<name>A0ABQ8UPG6_9EUKA</name>
<keyword evidence="3" id="KW-1185">Reference proteome</keyword>
<feature type="compositionally biased region" description="Pro residues" evidence="1">
    <location>
        <begin position="361"/>
        <end position="372"/>
    </location>
</feature>
<reference evidence="2" key="1">
    <citation type="journal article" date="2022" name="bioRxiv">
        <title>Genomics of Preaxostyla Flagellates Illuminates Evolutionary Transitions and the Path Towards Mitochondrial Loss.</title>
        <authorList>
            <person name="Novak L.V.F."/>
            <person name="Treitli S.C."/>
            <person name="Pyrih J."/>
            <person name="Halakuc P."/>
            <person name="Pipaliya S.V."/>
            <person name="Vacek V."/>
            <person name="Brzon O."/>
            <person name="Soukal P."/>
            <person name="Eme L."/>
            <person name="Dacks J.B."/>
            <person name="Karnkowska A."/>
            <person name="Elias M."/>
            <person name="Hampl V."/>
        </authorList>
    </citation>
    <scope>NUCLEOTIDE SEQUENCE</scope>
    <source>
        <strain evidence="2">RCP-MX</strain>
    </source>
</reference>
<evidence type="ECO:0000256" key="1">
    <source>
        <dbReference type="SAM" id="MobiDB-lite"/>
    </source>
</evidence>
<evidence type="ECO:0008006" key="4">
    <source>
        <dbReference type="Google" id="ProtNLM"/>
    </source>
</evidence>
<protein>
    <recommendedName>
        <fullName evidence="4">Glycosyltransferase</fullName>
    </recommendedName>
</protein>
<feature type="region of interest" description="Disordered" evidence="1">
    <location>
        <begin position="344"/>
        <end position="372"/>
    </location>
</feature>
<organism evidence="2 3">
    <name type="scientific">Paratrimastix pyriformis</name>
    <dbReference type="NCBI Taxonomy" id="342808"/>
    <lineage>
        <taxon>Eukaryota</taxon>
        <taxon>Metamonada</taxon>
        <taxon>Preaxostyla</taxon>
        <taxon>Paratrimastigidae</taxon>
        <taxon>Paratrimastix</taxon>
    </lineage>
</organism>
<gene>
    <name evidence="2" type="ORF">PAPYR_3372</name>
</gene>
<proteinExistence type="predicted"/>
<comment type="caution">
    <text evidence="2">The sequence shown here is derived from an EMBL/GenBank/DDBJ whole genome shotgun (WGS) entry which is preliminary data.</text>
</comment>
<dbReference type="EMBL" id="JAPMOS010000013">
    <property type="protein sequence ID" value="KAJ4460357.1"/>
    <property type="molecule type" value="Genomic_DNA"/>
</dbReference>
<evidence type="ECO:0000313" key="2">
    <source>
        <dbReference type="EMBL" id="KAJ4460357.1"/>
    </source>
</evidence>
<evidence type="ECO:0000313" key="3">
    <source>
        <dbReference type="Proteomes" id="UP001141327"/>
    </source>
</evidence>
<sequence length="372" mass="41975">MRDIWLPPGRDLRWTHWIPRRLARLTRPPPKLVFSPNPAFLSLPSQPSFNATPILLFSSPRDSLTTCELIALSSWDLLRRHFHMATMLYTTSPELMTKLAARGNAVNNEYILRCGVPFLRSVFSMSEDHLRYNLPSTPLAMYTNGDIMFFPDLLQTAEACLDFARAQGKSLLVTGRRVNIYPEQVPLLSTPEGLDSPSPISEEWFLDPDTPADIRERGELFTNDAQDYFLFTPGLFDYPKVPEFMLGRVAFDNWLVWYGNYQPDKVVIIDATRTLTAMHINHDGATRHASHTRFGHSRSRGWCSPARVEHGPLHPEQAGGPRAALTKTDAISYYTAWAGDDPRSGLIEIRDRREDHQPAATPTPAPAPAPAQ</sequence>
<accession>A0ABQ8UPG6</accession>
<dbReference type="Proteomes" id="UP001141327">
    <property type="component" value="Unassembled WGS sequence"/>
</dbReference>
<feature type="compositionally biased region" description="Basic and acidic residues" evidence="1">
    <location>
        <begin position="344"/>
        <end position="357"/>
    </location>
</feature>